<feature type="compositionally biased region" description="Basic and acidic residues" evidence="4">
    <location>
        <begin position="847"/>
        <end position="910"/>
    </location>
</feature>
<dbReference type="PRINTS" id="PR00499">
    <property type="entry name" value="P67PHOX"/>
</dbReference>
<organism evidence="6 7">
    <name type="scientific">Anaeramoeba flamelloides</name>
    <dbReference type="NCBI Taxonomy" id="1746091"/>
    <lineage>
        <taxon>Eukaryota</taxon>
        <taxon>Metamonada</taxon>
        <taxon>Anaeramoebidae</taxon>
        <taxon>Anaeramoeba</taxon>
    </lineage>
</organism>
<feature type="compositionally biased region" description="Basic and acidic residues" evidence="4">
    <location>
        <begin position="1201"/>
        <end position="1213"/>
    </location>
</feature>
<sequence length="1446" mass="168680">MSGTLHHSKQRNGFSKTKNPNTQSEMSSINPDLIISEGDFNTQKTNTSHESDGSNSENENVNLPQNQKQKQKKKLFSLSSTKEPAQKKETKQRSRSFFQKIRGKNLKKNKITKPIENINQQLQDNKQQQQQQKQQQQQQQQQTLMFNKPKQPMIRKRIKKKRETVKFEEPINYEEEDYDPFIEDHIGDPKAVALVDYTAKRNTELSFKEGEIIFITGKNESGWWQGETRDNIGVFPSNLIKIVEDDDNDAKEITQDENIKEKGIKNNKEETTKEKKRITNLTDISGIKFEPKKSLNVQNQNNNERKRIKKKRETVKFEEPINYEEEDYDPFIEDHIGDPKAVALVDYIAKRNTELSFKEGEIIFITGKNESGWWQGETRDNIGVFPSNLIKLVEDDDIDEKEITQDGNIKEKGIKNNKEETTKEKKEITNLTDISGIKFEPKKSLNVQNQNNNERKRIIKKKREIVKFEEPINYEEEDYDPFIEDHIGDPKAVALVDYTAKRNTELSFKEGEIIFITGKNESGWWQGETRDNIGVFPSNLIKLVEDDDNDAKKITQDGNIKEKGKGDDKKIEKEIVIKKKIPREGKFQKRKNNLDNHSDISGFIFTQNNPIRNTNNKPPNNFIIQPLKSVEENMNIGKRKKKKRVEVDVKGFLQKTQSPNFDEHQDDQHAQVLVDYQGEGNGAISLKKGEIIYIHADYGKGMVQAENKNGVNDTIPITIIEFIDKNNNVCENPFIKNNESANNKTNKERLKETKKEKQKIEIKLDLPKAKVLKDYNSKKLGQLSLKKNQIVYIHNMKNNGWFEVITLYGVKGKFPSIYLEFFKEEESIQAVGDEGKKIVEERKIKGKEEKEEKEEKGEKEEKEEKEEKGGMEERGGMKEMEEKKERGEEGKVEEGKEGKGGEKEKDKKEKEEEEQNGECEKEKENDKTKKKIKTKNTENLKINNSIKKESGFNNYTSKFSIDEEWDLVTPFKKTESFKQTYDKSNWDIILPNPNKLISHSNNGIQWGMKPQSPRPYSLYFPKDEEKILQFRKDLQEFRNVSNDKINGKNFDKTKKNNNNHNLIKNKKKIKYSKTQENNNIERVPNNNNNDDDDSNKKKKNDNNNNNNHKNKNKGKIKEIRDFRRFKKRIKKRRERTKSLSRFDTPTNNQKSKNKRKKSGLEFIQVINIPTSKNTKKMKKSTTSSSKLSPSSSSSSSFKNYSDQKKLKQKEIDNIKSNPKKYRNKKFRNLQNKNYLETKKKRKTKRSESVQIQYKPKLANSKKNKHHHNRDGRKRHGHDEHRSKNTNKNIRKTKTQPNNRKAQGQSHLRQNKNTKNNNNASGGGDGDTLKRGIEKLNEKSTQIKKQDRSRSFSNFPNYSLSKKKKFQTQMSVYRWMKEEHGIGRPDLNFKEFKVRVKYPFPGDLPQDLQLKKKEIITIIGKDDFGWLLGVNSKGSKGIFPKNFVAKI</sequence>
<dbReference type="SUPFAM" id="SSF50044">
    <property type="entry name" value="SH3-domain"/>
    <property type="match status" value="6"/>
</dbReference>
<keyword evidence="7" id="KW-1185">Reference proteome</keyword>
<feature type="compositionally biased region" description="Basic and acidic residues" evidence="4">
    <location>
        <begin position="1045"/>
        <end position="1054"/>
    </location>
</feature>
<feature type="coiled-coil region" evidence="3">
    <location>
        <begin position="736"/>
        <end position="763"/>
    </location>
</feature>
<proteinExistence type="predicted"/>
<evidence type="ECO:0000259" key="5">
    <source>
        <dbReference type="PROSITE" id="PS50002"/>
    </source>
</evidence>
<dbReference type="PANTHER" id="PTHR14167">
    <property type="entry name" value="SH3 DOMAIN-CONTAINING"/>
    <property type="match status" value="1"/>
</dbReference>
<feature type="domain" description="SH3" evidence="5">
    <location>
        <begin position="186"/>
        <end position="245"/>
    </location>
</feature>
<dbReference type="InterPro" id="IPR036028">
    <property type="entry name" value="SH3-like_dom_sf"/>
</dbReference>
<dbReference type="Pfam" id="PF07653">
    <property type="entry name" value="SH3_2"/>
    <property type="match status" value="1"/>
</dbReference>
<evidence type="ECO:0000256" key="4">
    <source>
        <dbReference type="SAM" id="MobiDB-lite"/>
    </source>
</evidence>
<dbReference type="PRINTS" id="PR00452">
    <property type="entry name" value="SH3DOMAIN"/>
</dbReference>
<dbReference type="Gene3D" id="2.30.30.40">
    <property type="entry name" value="SH3 Domains"/>
    <property type="match status" value="6"/>
</dbReference>
<dbReference type="SMART" id="SM00326">
    <property type="entry name" value="SH3"/>
    <property type="match status" value="6"/>
</dbReference>
<evidence type="ECO:0000256" key="1">
    <source>
        <dbReference type="ARBA" id="ARBA00022443"/>
    </source>
</evidence>
<feature type="domain" description="SH3" evidence="5">
    <location>
        <begin position="764"/>
        <end position="824"/>
    </location>
</feature>
<accession>A0ABQ8Z7F2</accession>
<feature type="domain" description="SH3" evidence="5">
    <location>
        <begin position="487"/>
        <end position="546"/>
    </location>
</feature>
<dbReference type="Pfam" id="PF14604">
    <property type="entry name" value="SH3_9"/>
    <property type="match status" value="1"/>
</dbReference>
<feature type="compositionally biased region" description="Low complexity" evidence="4">
    <location>
        <begin position="1310"/>
        <end position="1319"/>
    </location>
</feature>
<dbReference type="EMBL" id="JAOAOG010000040">
    <property type="protein sequence ID" value="KAJ6252748.1"/>
    <property type="molecule type" value="Genomic_DNA"/>
</dbReference>
<feature type="compositionally biased region" description="Basic residues" evidence="4">
    <location>
        <begin position="1259"/>
        <end position="1275"/>
    </location>
</feature>
<feature type="compositionally biased region" description="Basic and acidic residues" evidence="4">
    <location>
        <begin position="918"/>
        <end position="927"/>
    </location>
</feature>
<gene>
    <name evidence="6" type="ORF">M0813_13959</name>
</gene>
<dbReference type="Pfam" id="PF00018">
    <property type="entry name" value="SH3_1"/>
    <property type="match status" value="3"/>
</dbReference>
<feature type="compositionally biased region" description="Polar residues" evidence="4">
    <location>
        <begin position="1295"/>
        <end position="1307"/>
    </location>
</feature>
<evidence type="ECO:0000256" key="2">
    <source>
        <dbReference type="PROSITE-ProRule" id="PRU00192"/>
    </source>
</evidence>
<feature type="compositionally biased region" description="Basic residues" evidence="4">
    <location>
        <begin position="1123"/>
        <end position="1135"/>
    </location>
</feature>
<feature type="compositionally biased region" description="Polar residues" evidence="4">
    <location>
        <begin position="11"/>
        <end position="30"/>
    </location>
</feature>
<evidence type="ECO:0000313" key="7">
    <source>
        <dbReference type="Proteomes" id="UP001150062"/>
    </source>
</evidence>
<feature type="region of interest" description="Disordered" evidence="4">
    <location>
        <begin position="1"/>
        <end position="150"/>
    </location>
</feature>
<dbReference type="CDD" id="cd00174">
    <property type="entry name" value="SH3"/>
    <property type="match status" value="6"/>
</dbReference>
<keyword evidence="3" id="KW-0175">Coiled coil</keyword>
<name>A0ABQ8Z7F2_9EUKA</name>
<feature type="compositionally biased region" description="Basic residues" evidence="4">
    <location>
        <begin position="1"/>
        <end position="10"/>
    </location>
</feature>
<feature type="region of interest" description="Disordered" evidence="4">
    <location>
        <begin position="847"/>
        <end position="934"/>
    </location>
</feature>
<keyword evidence="1 2" id="KW-0728">SH3 domain</keyword>
<feature type="region of interest" description="Disordered" evidence="4">
    <location>
        <begin position="1043"/>
        <end position="1329"/>
    </location>
</feature>
<dbReference type="InterPro" id="IPR050384">
    <property type="entry name" value="Endophilin_SH3RF"/>
</dbReference>
<dbReference type="PANTHER" id="PTHR14167:SF116">
    <property type="entry name" value="CAP, ISOFORM AC"/>
    <property type="match status" value="1"/>
</dbReference>
<feature type="compositionally biased region" description="Basic residues" evidence="4">
    <location>
        <begin position="1217"/>
        <end position="1227"/>
    </location>
</feature>
<comment type="caution">
    <text evidence="6">The sequence shown here is derived from an EMBL/GenBank/DDBJ whole genome shotgun (WGS) entry which is preliminary data.</text>
</comment>
<feature type="compositionally biased region" description="Polar residues" evidence="4">
    <location>
        <begin position="53"/>
        <end position="66"/>
    </location>
</feature>
<protein>
    <submittedName>
        <fullName evidence="6">Sh3 domain-containing</fullName>
    </submittedName>
</protein>
<dbReference type="Proteomes" id="UP001150062">
    <property type="component" value="Unassembled WGS sequence"/>
</dbReference>
<feature type="compositionally biased region" description="Low complexity" evidence="4">
    <location>
        <begin position="119"/>
        <end position="142"/>
    </location>
</feature>
<feature type="compositionally biased region" description="Basic residues" evidence="4">
    <location>
        <begin position="101"/>
        <end position="111"/>
    </location>
</feature>
<evidence type="ECO:0000313" key="6">
    <source>
        <dbReference type="EMBL" id="KAJ6252748.1"/>
    </source>
</evidence>
<evidence type="ECO:0000256" key="3">
    <source>
        <dbReference type="SAM" id="Coils"/>
    </source>
</evidence>
<feature type="domain" description="SH3" evidence="5">
    <location>
        <begin position="336"/>
        <end position="395"/>
    </location>
</feature>
<reference evidence="6" key="1">
    <citation type="submission" date="2022-08" db="EMBL/GenBank/DDBJ databases">
        <title>Novel sulfate-reducing endosymbionts in the free-living metamonad Anaeramoeba.</title>
        <authorList>
            <person name="Jerlstrom-Hultqvist J."/>
            <person name="Cepicka I."/>
            <person name="Gallot-Lavallee L."/>
            <person name="Salas-Leiva D."/>
            <person name="Curtis B.A."/>
            <person name="Zahonova K."/>
            <person name="Pipaliya S."/>
            <person name="Dacks J."/>
            <person name="Roger A.J."/>
        </authorList>
    </citation>
    <scope>NUCLEOTIDE SEQUENCE</scope>
    <source>
        <strain evidence="6">Schooner1</strain>
    </source>
</reference>
<dbReference type="InterPro" id="IPR001452">
    <property type="entry name" value="SH3_domain"/>
</dbReference>
<feature type="domain" description="SH3" evidence="5">
    <location>
        <begin position="1388"/>
        <end position="1446"/>
    </location>
</feature>
<dbReference type="PROSITE" id="PS50002">
    <property type="entry name" value="SH3"/>
    <property type="match status" value="6"/>
</dbReference>
<feature type="compositionally biased region" description="Low complexity" evidence="4">
    <location>
        <begin position="1180"/>
        <end position="1198"/>
    </location>
</feature>
<feature type="domain" description="SH3" evidence="5">
    <location>
        <begin position="665"/>
        <end position="725"/>
    </location>
</feature>